<evidence type="ECO:0000256" key="1">
    <source>
        <dbReference type="SAM" id="MobiDB-lite"/>
    </source>
</evidence>
<evidence type="ECO:0000313" key="2">
    <source>
        <dbReference type="EMBL" id="KAK7486993.1"/>
    </source>
</evidence>
<evidence type="ECO:0000313" key="3">
    <source>
        <dbReference type="Proteomes" id="UP001519460"/>
    </source>
</evidence>
<dbReference type="AlphaFoldDB" id="A0ABD0KJ23"/>
<keyword evidence="3" id="KW-1185">Reference proteome</keyword>
<organism evidence="2 3">
    <name type="scientific">Batillaria attramentaria</name>
    <dbReference type="NCBI Taxonomy" id="370345"/>
    <lineage>
        <taxon>Eukaryota</taxon>
        <taxon>Metazoa</taxon>
        <taxon>Spiralia</taxon>
        <taxon>Lophotrochozoa</taxon>
        <taxon>Mollusca</taxon>
        <taxon>Gastropoda</taxon>
        <taxon>Caenogastropoda</taxon>
        <taxon>Sorbeoconcha</taxon>
        <taxon>Cerithioidea</taxon>
        <taxon>Batillariidae</taxon>
        <taxon>Batillaria</taxon>
    </lineage>
</organism>
<gene>
    <name evidence="2" type="ORF">BaRGS_00021809</name>
</gene>
<name>A0ABD0KJ23_9CAEN</name>
<accession>A0ABD0KJ23</accession>
<comment type="caution">
    <text evidence="2">The sequence shown here is derived from an EMBL/GenBank/DDBJ whole genome shotgun (WGS) entry which is preliminary data.</text>
</comment>
<feature type="non-terminal residue" evidence="2">
    <location>
        <position position="1"/>
    </location>
</feature>
<sequence length="143" mass="15908">VLQEVSNQTEPTGNPPLKTQYTRGPPGLRIITVVTVALTDNWIPLRPTRFSITACRIWKSRPSLLCSVTVDLHPSRTRDKEDLNVPDLEITSVTVMSRHCGPATSSCIPLSPGTRKTYTRRIWNSLPSLLTSDVSLRHSCSKD</sequence>
<dbReference type="Proteomes" id="UP001519460">
    <property type="component" value="Unassembled WGS sequence"/>
</dbReference>
<dbReference type="EMBL" id="JACVVK020000171">
    <property type="protein sequence ID" value="KAK7486993.1"/>
    <property type="molecule type" value="Genomic_DNA"/>
</dbReference>
<proteinExistence type="predicted"/>
<reference evidence="2 3" key="1">
    <citation type="journal article" date="2023" name="Sci. Data">
        <title>Genome assembly of the Korean intertidal mud-creeper Batillaria attramentaria.</title>
        <authorList>
            <person name="Patra A.K."/>
            <person name="Ho P.T."/>
            <person name="Jun S."/>
            <person name="Lee S.J."/>
            <person name="Kim Y."/>
            <person name="Won Y.J."/>
        </authorList>
    </citation>
    <scope>NUCLEOTIDE SEQUENCE [LARGE SCALE GENOMIC DNA]</scope>
    <source>
        <strain evidence="2">Wonlab-2016</strain>
    </source>
</reference>
<feature type="region of interest" description="Disordered" evidence="1">
    <location>
        <begin position="1"/>
        <end position="23"/>
    </location>
</feature>
<protein>
    <submittedName>
        <fullName evidence="2">Uncharacterized protein</fullName>
    </submittedName>
</protein>
<feature type="compositionally biased region" description="Polar residues" evidence="1">
    <location>
        <begin position="1"/>
        <end position="22"/>
    </location>
</feature>